<dbReference type="RefSeq" id="WP_190835402.1">
    <property type="nucleotide sequence ID" value="NZ_CAWPPI010000092.1"/>
</dbReference>
<sequence>MVVIYKQEEITANKADRNNLEFLMEDVISSLLDYKRHNIIAVLSERQKSTEIAYTWLQYQDANSLKLLTDYIFNLKNEIQQYKIQEKTEPIQEISIKVNSLGRRNSEANLEITQKRLIELLQEEDDDDDGMLKPTPYAFDKAWKLVSAASEFMRDSFPKAWVSTNDEGSIRLTWSQLETKAEVRLICASQANKQTYLYHEKGEKYGVVNDVSGLSLAGWLQWLNKV</sequence>
<name>A0A8J7BZP1_9CYAN</name>
<evidence type="ECO:0000313" key="2">
    <source>
        <dbReference type="Proteomes" id="UP000629098"/>
    </source>
</evidence>
<organism evidence="1 2">
    <name type="scientific">Iningainema tapete BLCC-T55</name>
    <dbReference type="NCBI Taxonomy" id="2748662"/>
    <lineage>
        <taxon>Bacteria</taxon>
        <taxon>Bacillati</taxon>
        <taxon>Cyanobacteriota</taxon>
        <taxon>Cyanophyceae</taxon>
        <taxon>Nostocales</taxon>
        <taxon>Scytonemataceae</taxon>
        <taxon>Iningainema tapete</taxon>
    </lineage>
</organism>
<keyword evidence="2" id="KW-1185">Reference proteome</keyword>
<dbReference type="EMBL" id="JACXAE010000092">
    <property type="protein sequence ID" value="MBD2776328.1"/>
    <property type="molecule type" value="Genomic_DNA"/>
</dbReference>
<evidence type="ECO:0000313" key="1">
    <source>
        <dbReference type="EMBL" id="MBD2776328.1"/>
    </source>
</evidence>
<gene>
    <name evidence="1" type="ORF">ICL16_30800</name>
</gene>
<comment type="caution">
    <text evidence="1">The sequence shown here is derived from an EMBL/GenBank/DDBJ whole genome shotgun (WGS) entry which is preliminary data.</text>
</comment>
<proteinExistence type="predicted"/>
<accession>A0A8J7BZP1</accession>
<dbReference type="AlphaFoldDB" id="A0A8J7BZP1"/>
<protein>
    <submittedName>
        <fullName evidence="1">Uncharacterized protein</fullName>
    </submittedName>
</protein>
<reference evidence="1" key="1">
    <citation type="submission" date="2020-09" db="EMBL/GenBank/DDBJ databases">
        <title>Iningainema tapete sp. nov. (Scytonemataceae, Cyanobacteria) from greenhouses in central Florida (USA) produces two types of nodularin with biosynthetic potential for microcystin-LR and anabaenopeptins.</title>
        <authorList>
            <person name="Berthold D.E."/>
            <person name="Lefler F.W."/>
            <person name="Huang I.-S."/>
            <person name="Abdulla H."/>
            <person name="Zimba P.V."/>
            <person name="Laughinghouse H.D. IV."/>
        </authorList>
    </citation>
    <scope>NUCLEOTIDE SEQUENCE</scope>
    <source>
        <strain evidence="1">BLCCT55</strain>
    </source>
</reference>
<dbReference type="Proteomes" id="UP000629098">
    <property type="component" value="Unassembled WGS sequence"/>
</dbReference>